<gene>
    <name evidence="1" type="ORF">CWI83_07370</name>
</gene>
<dbReference type="InterPro" id="IPR051209">
    <property type="entry name" value="FAD-bind_Monooxygenase_sf"/>
</dbReference>
<protein>
    <submittedName>
        <fullName evidence="1">NAD(P)/FAD-dependent oxidoreductase</fullName>
    </submittedName>
</protein>
<dbReference type="RefSeq" id="WP_126827647.1">
    <property type="nucleotide sequence ID" value="NZ_PIQG01000003.1"/>
</dbReference>
<name>A0A432ZFJ3_9GAMM</name>
<accession>A0A432ZFJ3</accession>
<dbReference type="Gene3D" id="3.50.50.60">
    <property type="entry name" value="FAD/NAD(P)-binding domain"/>
    <property type="match status" value="2"/>
</dbReference>
<evidence type="ECO:0000313" key="1">
    <source>
        <dbReference type="EMBL" id="RUO76736.1"/>
    </source>
</evidence>
<reference evidence="1 2" key="1">
    <citation type="journal article" date="2011" name="Front. Microbiol.">
        <title>Genomic signatures of strain selection and enhancement in Bacillus atrophaeus var. globigii, a historical biowarfare simulant.</title>
        <authorList>
            <person name="Gibbons H.S."/>
            <person name="Broomall S.M."/>
            <person name="McNew L.A."/>
            <person name="Daligault H."/>
            <person name="Chapman C."/>
            <person name="Bruce D."/>
            <person name="Karavis M."/>
            <person name="Krepps M."/>
            <person name="McGregor P.A."/>
            <person name="Hong C."/>
            <person name="Park K.H."/>
            <person name="Akmal A."/>
            <person name="Feldman A."/>
            <person name="Lin J.S."/>
            <person name="Chang W.E."/>
            <person name="Higgs B.W."/>
            <person name="Demirev P."/>
            <person name="Lindquist J."/>
            <person name="Liem A."/>
            <person name="Fochler E."/>
            <person name="Read T.D."/>
            <person name="Tapia R."/>
            <person name="Johnson S."/>
            <person name="Bishop-Lilly K.A."/>
            <person name="Detter C."/>
            <person name="Han C."/>
            <person name="Sozhamannan S."/>
            <person name="Rosenzweig C.N."/>
            <person name="Skowronski E.W."/>
        </authorList>
    </citation>
    <scope>NUCLEOTIDE SEQUENCE [LARGE SCALE GENOMIC DNA]</scope>
    <source>
        <strain evidence="1 2">PIT1</strain>
    </source>
</reference>
<dbReference type="PANTHER" id="PTHR42877">
    <property type="entry name" value="L-ORNITHINE N(5)-MONOOXYGENASE-RELATED"/>
    <property type="match status" value="1"/>
</dbReference>
<dbReference type="Proteomes" id="UP000288279">
    <property type="component" value="Unassembled WGS sequence"/>
</dbReference>
<evidence type="ECO:0000313" key="2">
    <source>
        <dbReference type="Proteomes" id="UP000288279"/>
    </source>
</evidence>
<dbReference type="PRINTS" id="PR00469">
    <property type="entry name" value="PNDRDTASEII"/>
</dbReference>
<organism evidence="1 2">
    <name type="scientific">Pseudidiomarina taiwanensis</name>
    <dbReference type="NCBI Taxonomy" id="337250"/>
    <lineage>
        <taxon>Bacteria</taxon>
        <taxon>Pseudomonadati</taxon>
        <taxon>Pseudomonadota</taxon>
        <taxon>Gammaproteobacteria</taxon>
        <taxon>Alteromonadales</taxon>
        <taxon>Idiomarinaceae</taxon>
        <taxon>Pseudidiomarina</taxon>
    </lineage>
</organism>
<dbReference type="InterPro" id="IPR036188">
    <property type="entry name" value="FAD/NAD-bd_sf"/>
</dbReference>
<dbReference type="SUPFAM" id="SSF51905">
    <property type="entry name" value="FAD/NAD(P)-binding domain"/>
    <property type="match status" value="1"/>
</dbReference>
<comment type="caution">
    <text evidence="1">The sequence shown here is derived from an EMBL/GenBank/DDBJ whole genome shotgun (WGS) entry which is preliminary data.</text>
</comment>
<dbReference type="Pfam" id="PF13738">
    <property type="entry name" value="Pyr_redox_3"/>
    <property type="match status" value="1"/>
</dbReference>
<keyword evidence="2" id="KW-1185">Reference proteome</keyword>
<dbReference type="PANTHER" id="PTHR42877:SF4">
    <property type="entry name" value="FAD_NAD(P)-BINDING DOMAIN-CONTAINING PROTEIN-RELATED"/>
    <property type="match status" value="1"/>
</dbReference>
<dbReference type="EMBL" id="PIQG01000003">
    <property type="protein sequence ID" value="RUO76736.1"/>
    <property type="molecule type" value="Genomic_DNA"/>
</dbReference>
<dbReference type="AlphaFoldDB" id="A0A432ZFJ3"/>
<sequence>MFEVIIIGSGFAGQCAAAHLQRLGIENYRILERRDFMGGTWCQNAYPGAAVDVQSPLYSFSFAPYVWTQMFAEQKELEGYTNYVIERFKLREKTELNADVSELRWLANEQCWQVSTRKGQDFKARFVINASGPLSQAVIPEFNGQQSFQGEQFHTNAWRHDVDLKDKKVAIIGSGASAAQVIPAIIDRVKSLHVFQRTPHWVIPRPDYKFNRFERWLLGFKPLYHLLRKAIYWALELRIVGFKYSDWMRKVIAENKAKKFLQTAIKDPELRQKLTPDFTIGCKRVIISSTLYPALSQPHCHVHGKEDGIAGITPTGIKTTTGQHIDADVIVYATGYATTDGLIPYPVIGENEQTLEATWAEYPRAYLGTMVPNFPNLFLMTGPNTGIGHTSAIFIIEAQMEYIDRCLKAVREKQAQTIAVTTEAEAEYTDHIHQEMLKTVWHKGGCNSWYKSKSGKVIAIYPGFSFIYRWLAKRFKPAHHLFNGVRHER</sequence>
<dbReference type="OrthoDB" id="312624at2"/>
<proteinExistence type="predicted"/>